<dbReference type="AlphaFoldDB" id="A0A6L2L2D3"/>
<gene>
    <name evidence="2" type="ORF">Tci_027367</name>
</gene>
<dbReference type="Gene3D" id="2.40.50.140">
    <property type="entry name" value="Nucleic acid-binding proteins"/>
    <property type="match status" value="1"/>
</dbReference>
<accession>A0A6L2L2D3</accession>
<evidence type="ECO:0000256" key="1">
    <source>
        <dbReference type="SAM" id="MobiDB-lite"/>
    </source>
</evidence>
<reference evidence="2" key="1">
    <citation type="journal article" date="2019" name="Sci. Rep.">
        <title>Draft genome of Tanacetum cinerariifolium, the natural source of mosquito coil.</title>
        <authorList>
            <person name="Yamashiro T."/>
            <person name="Shiraishi A."/>
            <person name="Satake H."/>
            <person name="Nakayama K."/>
        </authorList>
    </citation>
    <scope>NUCLEOTIDE SEQUENCE</scope>
</reference>
<organism evidence="2">
    <name type="scientific">Tanacetum cinerariifolium</name>
    <name type="common">Dalmatian daisy</name>
    <name type="synonym">Chrysanthemum cinerariifolium</name>
    <dbReference type="NCBI Taxonomy" id="118510"/>
    <lineage>
        <taxon>Eukaryota</taxon>
        <taxon>Viridiplantae</taxon>
        <taxon>Streptophyta</taxon>
        <taxon>Embryophyta</taxon>
        <taxon>Tracheophyta</taxon>
        <taxon>Spermatophyta</taxon>
        <taxon>Magnoliopsida</taxon>
        <taxon>eudicotyledons</taxon>
        <taxon>Gunneridae</taxon>
        <taxon>Pentapetalae</taxon>
        <taxon>asterids</taxon>
        <taxon>campanulids</taxon>
        <taxon>Asterales</taxon>
        <taxon>Asteraceae</taxon>
        <taxon>Asteroideae</taxon>
        <taxon>Anthemideae</taxon>
        <taxon>Anthemidinae</taxon>
        <taxon>Tanacetum</taxon>
    </lineage>
</organism>
<comment type="caution">
    <text evidence="2">The sequence shown here is derived from an EMBL/GenBank/DDBJ whole genome shotgun (WGS) entry which is preliminary data.</text>
</comment>
<sequence length="139" mass="15653">MKGWYYRKCCAYNRKLGQQSFEPHCPDDDPQPVPNYGYWFRAVIDDGTATTTITCFSPKTHTRHVPDALKQVENTTPIFQYHFGKGARPGDPDFNLDAVFKPSTQPLLSLPAPQPTTPPSSETLQQTTSTVRNHNINAE</sequence>
<evidence type="ECO:0000313" key="2">
    <source>
        <dbReference type="EMBL" id="GEU55389.1"/>
    </source>
</evidence>
<dbReference type="InterPro" id="IPR012340">
    <property type="entry name" value="NA-bd_OB-fold"/>
</dbReference>
<proteinExistence type="predicted"/>
<evidence type="ECO:0008006" key="3">
    <source>
        <dbReference type="Google" id="ProtNLM"/>
    </source>
</evidence>
<feature type="region of interest" description="Disordered" evidence="1">
    <location>
        <begin position="104"/>
        <end position="139"/>
    </location>
</feature>
<dbReference type="EMBL" id="BKCJ010003487">
    <property type="protein sequence ID" value="GEU55389.1"/>
    <property type="molecule type" value="Genomic_DNA"/>
</dbReference>
<feature type="compositionally biased region" description="Polar residues" evidence="1">
    <location>
        <begin position="119"/>
        <end position="139"/>
    </location>
</feature>
<protein>
    <recommendedName>
        <fullName evidence="3">Nucleic acid-binding, OB-fold protein</fullName>
    </recommendedName>
</protein>
<name>A0A6L2L2D3_TANCI</name>